<sequence length="695" mass="79878">MAERMKPAKGERHLFIASDDAAVMKQILATHSPDGREIDVKPLVQIVEDILKHTTITTVVHPQTTVELLEDKAHTERMIGMLEALAYTIHRISCEITCKCSGAGDAHATTLTLFNSLSNYSWDAKVVLVVAAFATSYGEFWLTAQQSTVNHLAKSLSLLKQLPDLFEHTEALKPRFEALNALVKAMLDVTKCIIEFKELPVEYINADTPAMTTAMKHIPTAAYWTIRSAVACATQVIGLIGMGHDYAISTSETWELSSLAHKVNNIHGHLRKQLEYCNQHIDERRNVEAYHSLQRLFEMIHIDNQKILRALFCSRDETPLRDGASQRKVSVDVLRRKLVILFVSDLEIAHEELLVLMQIYNDTHHSKTDRTYEVVWVPMVDRTAPWNEAKETAFNHLANQMPWFSLHHPSSLEPAVWRYIKEVWHFEKKPILVVLDHQGKIVCPNALHMILIWGATAYPFSSVREESLWKEETWRLEFLVDDIDPLILSWVKEPRIICLYGGEDTEWIRAFTSSIKKVIQETRVPIEMVYVGKSNPRERVRRIISAIIQEKLSGYWSDTMIWYFWVRLESMWHSKRHYGRTIDNDPIVQEVMSMLSFDGSDEGWAVMSRGSTEILKTLGKKLMECLSHFDTWKANITNVDTFIPALREALQPYHKPEHCTRLILPGTTGPIQEKVVCAECGRQMEKYVLYRCCMD</sequence>
<dbReference type="Gramene" id="ERN10515">
    <property type="protein sequence ID" value="ERN10515"/>
    <property type="gene ID" value="AMTR_s00166p00029650"/>
</dbReference>
<evidence type="ECO:0008006" key="5">
    <source>
        <dbReference type="Google" id="ProtNLM"/>
    </source>
</evidence>
<dbReference type="eggNOG" id="ENOG502QS6Q">
    <property type="taxonomic scope" value="Eukaryota"/>
</dbReference>
<proteinExistence type="predicted"/>
<name>W1PTA1_AMBTC</name>
<dbReference type="PANTHER" id="PTHR33232:SF20">
    <property type="entry name" value="PROTEIN SIEVE ELEMENT OCCLUSION B-LIKE"/>
    <property type="match status" value="1"/>
</dbReference>
<accession>W1PTA1</accession>
<dbReference type="Proteomes" id="UP000017836">
    <property type="component" value="Unassembled WGS sequence"/>
</dbReference>
<dbReference type="PANTHER" id="PTHR33232">
    <property type="entry name" value="PROTEIN SIEVE ELEMENT OCCLUSION B-LIKE"/>
    <property type="match status" value="1"/>
</dbReference>
<organism evidence="3 4">
    <name type="scientific">Amborella trichopoda</name>
    <dbReference type="NCBI Taxonomy" id="13333"/>
    <lineage>
        <taxon>Eukaryota</taxon>
        <taxon>Viridiplantae</taxon>
        <taxon>Streptophyta</taxon>
        <taxon>Embryophyta</taxon>
        <taxon>Tracheophyta</taxon>
        <taxon>Spermatophyta</taxon>
        <taxon>Magnoliopsida</taxon>
        <taxon>Amborellales</taxon>
        <taxon>Amborellaceae</taxon>
        <taxon>Amborella</taxon>
    </lineage>
</organism>
<dbReference type="Pfam" id="PF14577">
    <property type="entry name" value="SEO_C"/>
    <property type="match status" value="1"/>
</dbReference>
<dbReference type="InterPro" id="IPR027944">
    <property type="entry name" value="SEO_C"/>
</dbReference>
<dbReference type="OrthoDB" id="1854460at2759"/>
<protein>
    <recommendedName>
        <fullName evidence="5">Sieve element occlusion N-terminal domain-containing protein</fullName>
    </recommendedName>
</protein>
<dbReference type="Pfam" id="PF14576">
    <property type="entry name" value="SEO_N"/>
    <property type="match status" value="1"/>
</dbReference>
<gene>
    <name evidence="3" type="ORF">AMTR_s00166p00029650</name>
</gene>
<dbReference type="STRING" id="13333.W1PTA1"/>
<reference evidence="4" key="1">
    <citation type="journal article" date="2013" name="Science">
        <title>The Amborella genome and the evolution of flowering plants.</title>
        <authorList>
            <consortium name="Amborella Genome Project"/>
        </authorList>
    </citation>
    <scope>NUCLEOTIDE SEQUENCE [LARGE SCALE GENOMIC DNA]</scope>
</reference>
<dbReference type="EMBL" id="KI392824">
    <property type="protein sequence ID" value="ERN10515.1"/>
    <property type="molecule type" value="Genomic_DNA"/>
</dbReference>
<evidence type="ECO:0000313" key="3">
    <source>
        <dbReference type="EMBL" id="ERN10515.1"/>
    </source>
</evidence>
<evidence type="ECO:0000259" key="2">
    <source>
        <dbReference type="Pfam" id="PF14577"/>
    </source>
</evidence>
<feature type="domain" description="Sieve element occlusion C-terminal" evidence="2">
    <location>
        <begin position="464"/>
        <end position="694"/>
    </location>
</feature>
<dbReference type="OMA" id="IYNDTHH"/>
<dbReference type="InterPro" id="IPR039299">
    <property type="entry name" value="SEOA"/>
</dbReference>
<dbReference type="AlphaFoldDB" id="W1PTA1"/>
<dbReference type="GO" id="GO:0010088">
    <property type="term" value="P:phloem development"/>
    <property type="evidence" value="ECO:0007669"/>
    <property type="project" value="InterPro"/>
</dbReference>
<dbReference type="HOGENOM" id="CLU_025476_0_0_1"/>
<evidence type="ECO:0000313" key="4">
    <source>
        <dbReference type="Proteomes" id="UP000017836"/>
    </source>
</evidence>
<feature type="domain" description="Sieve element occlusion N-terminal" evidence="1">
    <location>
        <begin position="18"/>
        <end position="301"/>
    </location>
</feature>
<dbReference type="KEGG" id="atr:18438687"/>
<keyword evidence="4" id="KW-1185">Reference proteome</keyword>
<dbReference type="InterPro" id="IPR027942">
    <property type="entry name" value="SEO_N"/>
</dbReference>
<evidence type="ECO:0000259" key="1">
    <source>
        <dbReference type="Pfam" id="PF14576"/>
    </source>
</evidence>